<evidence type="ECO:0000256" key="1">
    <source>
        <dbReference type="ARBA" id="ARBA00022737"/>
    </source>
</evidence>
<dbReference type="RefSeq" id="WP_131016342.1">
    <property type="nucleotide sequence ID" value="NZ_SIRE01000020.1"/>
</dbReference>
<dbReference type="OrthoDB" id="369370at2"/>
<dbReference type="SUPFAM" id="SSF48452">
    <property type="entry name" value="TPR-like"/>
    <property type="match status" value="1"/>
</dbReference>
<keyword evidence="4" id="KW-1133">Transmembrane helix</keyword>
<reference evidence="5 6" key="1">
    <citation type="submission" date="2019-02" db="EMBL/GenBank/DDBJ databases">
        <title>Paenibacillus sp. nov., isolated from surface-sterilized tissue of Thalictrum simplex L.</title>
        <authorList>
            <person name="Tuo L."/>
        </authorList>
    </citation>
    <scope>NUCLEOTIDE SEQUENCE [LARGE SCALE GENOMIC DNA]</scope>
    <source>
        <strain evidence="5 6">N2SHLJ1</strain>
    </source>
</reference>
<dbReference type="Pfam" id="PF13181">
    <property type="entry name" value="TPR_8"/>
    <property type="match status" value="1"/>
</dbReference>
<keyword evidence="1" id="KW-0677">Repeat</keyword>
<dbReference type="InterPro" id="IPR019734">
    <property type="entry name" value="TPR_rpt"/>
</dbReference>
<feature type="repeat" description="TPR" evidence="3">
    <location>
        <begin position="217"/>
        <end position="250"/>
    </location>
</feature>
<evidence type="ECO:0000256" key="3">
    <source>
        <dbReference type="PROSITE-ProRule" id="PRU00339"/>
    </source>
</evidence>
<evidence type="ECO:0000256" key="4">
    <source>
        <dbReference type="SAM" id="Phobius"/>
    </source>
</evidence>
<feature type="transmembrane region" description="Helical" evidence="4">
    <location>
        <begin position="7"/>
        <end position="24"/>
    </location>
</feature>
<protein>
    <submittedName>
        <fullName evidence="5">Tetratricopeptide repeat protein</fullName>
    </submittedName>
</protein>
<dbReference type="Proteomes" id="UP000293142">
    <property type="component" value="Unassembled WGS sequence"/>
</dbReference>
<feature type="repeat" description="TPR" evidence="3">
    <location>
        <begin position="149"/>
        <end position="182"/>
    </location>
</feature>
<dbReference type="Pfam" id="PF13424">
    <property type="entry name" value="TPR_12"/>
    <property type="match status" value="1"/>
</dbReference>
<dbReference type="InterPro" id="IPR050498">
    <property type="entry name" value="Ycf3"/>
</dbReference>
<dbReference type="EMBL" id="SIRE01000020">
    <property type="protein sequence ID" value="TBL73937.1"/>
    <property type="molecule type" value="Genomic_DNA"/>
</dbReference>
<name>A0A4Q9DL11_9BACL</name>
<keyword evidence="6" id="KW-1185">Reference proteome</keyword>
<dbReference type="PANTHER" id="PTHR44858">
    <property type="entry name" value="TETRATRICOPEPTIDE REPEAT PROTEIN 6"/>
    <property type="match status" value="1"/>
</dbReference>
<gene>
    <name evidence="5" type="ORF">EYB31_25900</name>
</gene>
<dbReference type="InterPro" id="IPR011990">
    <property type="entry name" value="TPR-like_helical_dom_sf"/>
</dbReference>
<keyword evidence="2 3" id="KW-0802">TPR repeat</keyword>
<dbReference type="SMART" id="SM00028">
    <property type="entry name" value="TPR"/>
    <property type="match status" value="4"/>
</dbReference>
<keyword evidence="4" id="KW-0812">Transmembrane</keyword>
<evidence type="ECO:0000256" key="2">
    <source>
        <dbReference type="ARBA" id="ARBA00022803"/>
    </source>
</evidence>
<proteinExistence type="predicted"/>
<accession>A0A4Q9DL11</accession>
<feature type="transmembrane region" description="Helical" evidence="4">
    <location>
        <begin position="30"/>
        <end position="50"/>
    </location>
</feature>
<dbReference type="AlphaFoldDB" id="A0A4Q9DL11"/>
<evidence type="ECO:0000313" key="6">
    <source>
        <dbReference type="Proteomes" id="UP000293142"/>
    </source>
</evidence>
<dbReference type="PROSITE" id="PS50005">
    <property type="entry name" value="TPR"/>
    <property type="match status" value="3"/>
</dbReference>
<sequence length="271" mass="31213">MKAWLKPLLKIVIPIVIVLILFQVGRWYGIAALVILLVYAGLKLRANFFVVQANSRFAKKDLIGAAESFGKAYQLSKNASYAISRAFLLLKNRQVEEAEKLLADILKQPLAHTEKMNAKINYSMALWMLGQKQQSLEWMEEVFSEFKNTIVYGNLGLFYVMNGDLDKALSFNLEAYEYNDSDKTILDNLGYTYHLLGRHQEAKETYEKLLALKPTFAEAFYYYGLTLGELGERDRAVEVLEQGLEFEPSMMTDVKRDTIESKLKEWRTEEM</sequence>
<evidence type="ECO:0000313" key="5">
    <source>
        <dbReference type="EMBL" id="TBL73937.1"/>
    </source>
</evidence>
<keyword evidence="4" id="KW-0472">Membrane</keyword>
<dbReference type="Gene3D" id="1.25.40.10">
    <property type="entry name" value="Tetratricopeptide repeat domain"/>
    <property type="match status" value="2"/>
</dbReference>
<feature type="repeat" description="TPR" evidence="3">
    <location>
        <begin position="183"/>
        <end position="216"/>
    </location>
</feature>
<dbReference type="PANTHER" id="PTHR44858:SF1">
    <property type="entry name" value="UDP-N-ACETYLGLUCOSAMINE--PEPTIDE N-ACETYLGLUCOSAMINYLTRANSFERASE SPINDLY-RELATED"/>
    <property type="match status" value="1"/>
</dbReference>
<organism evidence="5 6">
    <name type="scientific">Paenibacillus thalictri</name>
    <dbReference type="NCBI Taxonomy" id="2527873"/>
    <lineage>
        <taxon>Bacteria</taxon>
        <taxon>Bacillati</taxon>
        <taxon>Bacillota</taxon>
        <taxon>Bacilli</taxon>
        <taxon>Bacillales</taxon>
        <taxon>Paenibacillaceae</taxon>
        <taxon>Paenibacillus</taxon>
    </lineage>
</organism>
<comment type="caution">
    <text evidence="5">The sequence shown here is derived from an EMBL/GenBank/DDBJ whole genome shotgun (WGS) entry which is preliminary data.</text>
</comment>